<organism evidence="9 10">
    <name type="scientific">Slackia faecicanis</name>
    <dbReference type="NCBI Taxonomy" id="255723"/>
    <lineage>
        <taxon>Bacteria</taxon>
        <taxon>Bacillati</taxon>
        <taxon>Actinomycetota</taxon>
        <taxon>Coriobacteriia</taxon>
        <taxon>Eggerthellales</taxon>
        <taxon>Eggerthellaceae</taxon>
        <taxon>Slackia</taxon>
    </lineage>
</organism>
<name>A0A3N0AH01_9ACTN</name>
<dbReference type="PANTHER" id="PTHR30043">
    <property type="entry name" value="PHOSPHONATES TRANSPORT SYSTEM PERMEASE PROTEIN"/>
    <property type="match status" value="1"/>
</dbReference>
<keyword evidence="4 7" id="KW-0812">Transmembrane</keyword>
<comment type="caution">
    <text evidence="9">The sequence shown here is derived from an EMBL/GenBank/DDBJ whole genome shotgun (WGS) entry which is preliminary data.</text>
</comment>
<feature type="domain" description="ABC transmembrane type-1" evidence="8">
    <location>
        <begin position="72"/>
        <end position="255"/>
    </location>
</feature>
<feature type="transmembrane region" description="Helical" evidence="7">
    <location>
        <begin position="71"/>
        <end position="97"/>
    </location>
</feature>
<evidence type="ECO:0000313" key="10">
    <source>
        <dbReference type="Proteomes" id="UP000267368"/>
    </source>
</evidence>
<gene>
    <name evidence="9" type="ORF">DMP07_00610</name>
</gene>
<keyword evidence="10" id="KW-1185">Reference proteome</keyword>
<comment type="similarity">
    <text evidence="7">Belongs to the binding-protein-dependent transport system permease family.</text>
</comment>
<protein>
    <submittedName>
        <fullName evidence="9">Phosphonate ABC transporter permease</fullName>
    </submittedName>
</protein>
<dbReference type="Gene3D" id="1.10.3720.10">
    <property type="entry name" value="MetI-like"/>
    <property type="match status" value="1"/>
</dbReference>
<keyword evidence="6 7" id="KW-0472">Membrane</keyword>
<dbReference type="EMBL" id="QICB01000001">
    <property type="protein sequence ID" value="RNL21389.1"/>
    <property type="molecule type" value="Genomic_DNA"/>
</dbReference>
<sequence length="263" mass="28295">MEESRSFFRAKTLSFLAMVVVFLLVNALSATYVGFDFIDAAAEVPAGVAWMAAEFLPTVESLSKLDSILPALASTVLVSVASSCIAAVFAFALAVLGSRTVGVGKVAAFLARAVASVFRNIPVVAWALILLFSFKQSEFTGFLALFLTTFGYLTRCFLETIDEMSTGPIEALQAAGATYFQIFAQAVLPMTIASAISWVLYMVETNVRDATLVGILTGTGIGFVFDIYYKSFRYDVAGLAILAVVVVVIACEMTSNFVRRRII</sequence>
<feature type="transmembrane region" description="Helical" evidence="7">
    <location>
        <begin position="109"/>
        <end position="133"/>
    </location>
</feature>
<keyword evidence="2 7" id="KW-0813">Transport</keyword>
<dbReference type="SUPFAM" id="SSF161098">
    <property type="entry name" value="MetI-like"/>
    <property type="match status" value="1"/>
</dbReference>
<keyword evidence="3" id="KW-1003">Cell membrane</keyword>
<evidence type="ECO:0000259" key="8">
    <source>
        <dbReference type="PROSITE" id="PS50928"/>
    </source>
</evidence>
<feature type="transmembrane region" description="Helical" evidence="7">
    <location>
        <begin position="212"/>
        <end position="229"/>
    </location>
</feature>
<dbReference type="OrthoDB" id="9808005at2"/>
<dbReference type="GO" id="GO:0055085">
    <property type="term" value="P:transmembrane transport"/>
    <property type="evidence" value="ECO:0007669"/>
    <property type="project" value="InterPro"/>
</dbReference>
<dbReference type="PROSITE" id="PS50928">
    <property type="entry name" value="ABC_TM1"/>
    <property type="match status" value="1"/>
</dbReference>
<keyword evidence="5 7" id="KW-1133">Transmembrane helix</keyword>
<feature type="transmembrane region" description="Helical" evidence="7">
    <location>
        <begin position="12"/>
        <end position="35"/>
    </location>
</feature>
<evidence type="ECO:0000256" key="2">
    <source>
        <dbReference type="ARBA" id="ARBA00022448"/>
    </source>
</evidence>
<dbReference type="PANTHER" id="PTHR30043:SF1">
    <property type="entry name" value="ABC TRANSPORT SYSTEM PERMEASE PROTEIN P69"/>
    <property type="match status" value="1"/>
</dbReference>
<dbReference type="Pfam" id="PF00528">
    <property type="entry name" value="BPD_transp_1"/>
    <property type="match status" value="1"/>
</dbReference>
<dbReference type="Proteomes" id="UP000267368">
    <property type="component" value="Unassembled WGS sequence"/>
</dbReference>
<evidence type="ECO:0000313" key="9">
    <source>
        <dbReference type="EMBL" id="RNL21389.1"/>
    </source>
</evidence>
<evidence type="ECO:0000256" key="3">
    <source>
        <dbReference type="ARBA" id="ARBA00022475"/>
    </source>
</evidence>
<feature type="transmembrane region" description="Helical" evidence="7">
    <location>
        <begin position="236"/>
        <end position="258"/>
    </location>
</feature>
<dbReference type="GO" id="GO:0005886">
    <property type="term" value="C:plasma membrane"/>
    <property type="evidence" value="ECO:0007669"/>
    <property type="project" value="UniProtKB-SubCell"/>
</dbReference>
<evidence type="ECO:0000256" key="6">
    <source>
        <dbReference type="ARBA" id="ARBA00023136"/>
    </source>
</evidence>
<accession>A0A3N0AH01</accession>
<dbReference type="AlphaFoldDB" id="A0A3N0AH01"/>
<dbReference type="CDD" id="cd06261">
    <property type="entry name" value="TM_PBP2"/>
    <property type="match status" value="1"/>
</dbReference>
<reference evidence="10" key="1">
    <citation type="submission" date="2018-05" db="EMBL/GenBank/DDBJ databases">
        <title>Genome Sequencing of selected type strains of the family Eggerthellaceae.</title>
        <authorList>
            <person name="Danylec N."/>
            <person name="Stoll D.A."/>
            <person name="Doetsch A."/>
            <person name="Huch M."/>
        </authorList>
    </citation>
    <scope>NUCLEOTIDE SEQUENCE [LARGE SCALE GENOMIC DNA]</scope>
    <source>
        <strain evidence="10">DSM 17537</strain>
    </source>
</reference>
<dbReference type="RefSeq" id="WP_123197231.1">
    <property type="nucleotide sequence ID" value="NZ_QICB01000001.1"/>
</dbReference>
<feature type="transmembrane region" description="Helical" evidence="7">
    <location>
        <begin position="179"/>
        <end position="200"/>
    </location>
</feature>
<proteinExistence type="inferred from homology"/>
<evidence type="ECO:0000256" key="1">
    <source>
        <dbReference type="ARBA" id="ARBA00004651"/>
    </source>
</evidence>
<evidence type="ECO:0000256" key="5">
    <source>
        <dbReference type="ARBA" id="ARBA00022989"/>
    </source>
</evidence>
<dbReference type="InterPro" id="IPR000515">
    <property type="entry name" value="MetI-like"/>
</dbReference>
<evidence type="ECO:0000256" key="7">
    <source>
        <dbReference type="RuleBase" id="RU363032"/>
    </source>
</evidence>
<comment type="subcellular location">
    <subcellularLocation>
        <location evidence="1 7">Cell membrane</location>
        <topology evidence="1 7">Multi-pass membrane protein</topology>
    </subcellularLocation>
</comment>
<evidence type="ECO:0000256" key="4">
    <source>
        <dbReference type="ARBA" id="ARBA00022692"/>
    </source>
</evidence>
<dbReference type="InterPro" id="IPR035906">
    <property type="entry name" value="MetI-like_sf"/>
</dbReference>